<sequence>MKSMYGEAREEHQQQHQHRRTRNTASKCAVLKARYHDCFNRWYTDQYLKGEWRLQECALEWAAYSACVSKRIDDAKLGHLLQTDALLQQNDPGK</sequence>
<accession>A0ACC2BZ81</accession>
<reference evidence="2" key="1">
    <citation type="journal article" date="2024" name="Proc. Natl. Acad. Sci. U.S.A.">
        <title>Extraordinary preservation of gene collinearity over three hundred million years revealed in homosporous lycophytes.</title>
        <authorList>
            <person name="Li C."/>
            <person name="Wickell D."/>
            <person name="Kuo L.Y."/>
            <person name="Chen X."/>
            <person name="Nie B."/>
            <person name="Liao X."/>
            <person name="Peng D."/>
            <person name="Ji J."/>
            <person name="Jenkins J."/>
            <person name="Williams M."/>
            <person name="Shu S."/>
            <person name="Plott C."/>
            <person name="Barry K."/>
            <person name="Rajasekar S."/>
            <person name="Grimwood J."/>
            <person name="Han X."/>
            <person name="Sun S."/>
            <person name="Hou Z."/>
            <person name="He W."/>
            <person name="Dai G."/>
            <person name="Sun C."/>
            <person name="Schmutz J."/>
            <person name="Leebens-Mack J.H."/>
            <person name="Li F.W."/>
            <person name="Wang L."/>
        </authorList>
    </citation>
    <scope>NUCLEOTIDE SEQUENCE [LARGE SCALE GENOMIC DNA]</scope>
    <source>
        <strain evidence="2">cv. PW_Plant_1</strain>
    </source>
</reference>
<evidence type="ECO:0000313" key="1">
    <source>
        <dbReference type="EMBL" id="KAJ7535025.1"/>
    </source>
</evidence>
<protein>
    <submittedName>
        <fullName evidence="1">Uncharacterized protein</fullName>
    </submittedName>
</protein>
<proteinExistence type="predicted"/>
<gene>
    <name evidence="1" type="ORF">O6H91_12G015100</name>
</gene>
<dbReference type="EMBL" id="CM055103">
    <property type="protein sequence ID" value="KAJ7535025.1"/>
    <property type="molecule type" value="Genomic_DNA"/>
</dbReference>
<organism evidence="1 2">
    <name type="scientific">Diphasiastrum complanatum</name>
    <name type="common">Issler's clubmoss</name>
    <name type="synonym">Lycopodium complanatum</name>
    <dbReference type="NCBI Taxonomy" id="34168"/>
    <lineage>
        <taxon>Eukaryota</taxon>
        <taxon>Viridiplantae</taxon>
        <taxon>Streptophyta</taxon>
        <taxon>Embryophyta</taxon>
        <taxon>Tracheophyta</taxon>
        <taxon>Lycopodiopsida</taxon>
        <taxon>Lycopodiales</taxon>
        <taxon>Lycopodiaceae</taxon>
        <taxon>Lycopodioideae</taxon>
        <taxon>Diphasiastrum</taxon>
    </lineage>
</organism>
<evidence type="ECO:0000313" key="2">
    <source>
        <dbReference type="Proteomes" id="UP001162992"/>
    </source>
</evidence>
<dbReference type="Proteomes" id="UP001162992">
    <property type="component" value="Chromosome 12"/>
</dbReference>
<comment type="caution">
    <text evidence="1">The sequence shown here is derived from an EMBL/GenBank/DDBJ whole genome shotgun (WGS) entry which is preliminary data.</text>
</comment>
<keyword evidence="2" id="KW-1185">Reference proteome</keyword>
<name>A0ACC2BZ81_DIPCM</name>